<accession>A0A7K0JL99</accession>
<keyword evidence="1" id="KW-0812">Transmembrane</keyword>
<dbReference type="AlphaFoldDB" id="A0A7K0JL99"/>
<proteinExistence type="predicted"/>
<protein>
    <recommendedName>
        <fullName evidence="4">Rhomboid family intramembrane serine protease</fullName>
    </recommendedName>
</protein>
<dbReference type="Proteomes" id="UP000460950">
    <property type="component" value="Unassembled WGS sequence"/>
</dbReference>
<keyword evidence="1" id="KW-1133">Transmembrane helix</keyword>
<feature type="transmembrane region" description="Helical" evidence="1">
    <location>
        <begin position="105"/>
        <end position="133"/>
    </location>
</feature>
<reference evidence="2 3" key="1">
    <citation type="submission" date="2019-09" db="EMBL/GenBank/DDBJ databases">
        <title>In-depth cultivation of the pig gut microbiome towards novel bacterial diversity and tailored functional studies.</title>
        <authorList>
            <person name="Wylensek D."/>
            <person name="Hitch T.C.A."/>
            <person name="Clavel T."/>
        </authorList>
    </citation>
    <scope>NUCLEOTIDE SEQUENCE [LARGE SCALE GENOMIC DNA]</scope>
    <source>
        <strain evidence="2 3">WCA-389-WT-3C</strain>
    </source>
</reference>
<evidence type="ECO:0008006" key="4">
    <source>
        <dbReference type="Google" id="ProtNLM"/>
    </source>
</evidence>
<keyword evidence="1" id="KW-0472">Membrane</keyword>
<evidence type="ECO:0000313" key="3">
    <source>
        <dbReference type="Proteomes" id="UP000460950"/>
    </source>
</evidence>
<feature type="transmembrane region" description="Helical" evidence="1">
    <location>
        <begin position="61"/>
        <end position="85"/>
    </location>
</feature>
<dbReference type="EMBL" id="VULU01000059">
    <property type="protein sequence ID" value="MSS50676.1"/>
    <property type="molecule type" value="Genomic_DNA"/>
</dbReference>
<evidence type="ECO:0000313" key="2">
    <source>
        <dbReference type="EMBL" id="MSS50676.1"/>
    </source>
</evidence>
<gene>
    <name evidence="2" type="ORF">FYJ30_20905</name>
</gene>
<evidence type="ECO:0000256" key="1">
    <source>
        <dbReference type="SAM" id="Phobius"/>
    </source>
</evidence>
<organism evidence="2 3">
    <name type="scientific">Phocaeicola vulgatus</name>
    <name type="common">Bacteroides vulgatus</name>
    <dbReference type="NCBI Taxonomy" id="821"/>
    <lineage>
        <taxon>Bacteria</taxon>
        <taxon>Pseudomonadati</taxon>
        <taxon>Bacteroidota</taxon>
        <taxon>Bacteroidia</taxon>
        <taxon>Bacteroidales</taxon>
        <taxon>Bacteroidaceae</taxon>
        <taxon>Phocaeicola</taxon>
    </lineage>
</organism>
<feature type="transmembrane region" description="Helical" evidence="1">
    <location>
        <begin position="7"/>
        <end position="31"/>
    </location>
</feature>
<comment type="caution">
    <text evidence="2">The sequence shown here is derived from an EMBL/GenBank/DDBJ whole genome shotgun (WGS) entry which is preliminary data.</text>
</comment>
<feature type="transmembrane region" description="Helical" evidence="1">
    <location>
        <begin position="37"/>
        <end position="54"/>
    </location>
</feature>
<name>A0A7K0JL99_PHOVU</name>
<sequence length="145" mass="16517">MKMRYSMGLYLCMTVLLPYHEFLSGSHWLYMFGHAGWLHYLLNGMAWAFLWKVITPARTLVAWIFAVGISFFIPSGSPVIGWSVIIYYYTGLCLSSMDGGRRNRLFAITALGFFLPHIAGGYHAAMLAAGWILRKLEVGWQRTLK</sequence>
<dbReference type="RefSeq" id="WP_154577784.1">
    <property type="nucleotide sequence ID" value="NZ_CAXTGH010000003.1"/>
</dbReference>